<reference evidence="1" key="1">
    <citation type="submission" date="2020-04" db="EMBL/GenBank/DDBJ databases">
        <authorList>
            <person name="Zhang T."/>
        </authorList>
    </citation>
    <scope>NUCLEOTIDE SEQUENCE</scope>
    <source>
        <strain evidence="1">HKST-UBA79</strain>
    </source>
</reference>
<evidence type="ECO:0000313" key="1">
    <source>
        <dbReference type="EMBL" id="MCA9308555.1"/>
    </source>
</evidence>
<evidence type="ECO:0000313" key="2">
    <source>
        <dbReference type="Proteomes" id="UP000740557"/>
    </source>
</evidence>
<dbReference type="Proteomes" id="UP000740557">
    <property type="component" value="Unassembled WGS sequence"/>
</dbReference>
<reference evidence="1" key="2">
    <citation type="journal article" date="2021" name="Microbiome">
        <title>Successional dynamics and alternative stable states in a saline activated sludge microbial community over 9 years.</title>
        <authorList>
            <person name="Wang Y."/>
            <person name="Ye J."/>
            <person name="Ju F."/>
            <person name="Liu L."/>
            <person name="Boyd J.A."/>
            <person name="Deng Y."/>
            <person name="Parks D.H."/>
            <person name="Jiang X."/>
            <person name="Yin X."/>
            <person name="Woodcroft B.J."/>
            <person name="Tyson G.W."/>
            <person name="Hugenholtz P."/>
            <person name="Polz M.F."/>
            <person name="Zhang T."/>
        </authorList>
    </citation>
    <scope>NUCLEOTIDE SEQUENCE</scope>
    <source>
        <strain evidence="1">HKST-UBA79</strain>
    </source>
</reference>
<accession>A0A955J3M0</accession>
<protein>
    <submittedName>
        <fullName evidence="1">Uncharacterized protein</fullName>
    </submittedName>
</protein>
<dbReference type="EMBL" id="JAGQNX010000106">
    <property type="protein sequence ID" value="MCA9308555.1"/>
    <property type="molecule type" value="Genomic_DNA"/>
</dbReference>
<comment type="caution">
    <text evidence="1">The sequence shown here is derived from an EMBL/GenBank/DDBJ whole genome shotgun (WGS) entry which is preliminary data.</text>
</comment>
<dbReference type="AlphaFoldDB" id="A0A955J3M0"/>
<sequence length="115" mass="13592">MLNKINDQIEVLMDFTYGYPTPIYFTWKNKNINIENLDFYHTSYEGDALYHHFAVSTKTESYKLTFNSKTLVWRLNEVYTDGFAKAHTGDYDVYNVKTSRGKQYIKTTKPSHFAH</sequence>
<gene>
    <name evidence="1" type="ORF">KC980_03510</name>
</gene>
<organism evidence="1 2">
    <name type="scientific">candidate division WWE3 bacterium</name>
    <dbReference type="NCBI Taxonomy" id="2053526"/>
    <lineage>
        <taxon>Bacteria</taxon>
        <taxon>Katanobacteria</taxon>
    </lineage>
</organism>
<proteinExistence type="predicted"/>
<name>A0A955J3M0_UNCKA</name>